<dbReference type="InterPro" id="IPR011429">
    <property type="entry name" value="Cyt_c_Planctomycete-type"/>
</dbReference>
<accession>A0A2P7R2T5</accession>
<proteinExistence type="predicted"/>
<dbReference type="Proteomes" id="UP000240243">
    <property type="component" value="Unassembled WGS sequence"/>
</dbReference>
<comment type="caution">
    <text evidence="2">The sequence shown here is derived from an EMBL/GenBank/DDBJ whole genome shotgun (WGS) entry which is preliminary data.</text>
</comment>
<dbReference type="OrthoDB" id="9809746at2"/>
<dbReference type="GO" id="GO:0020037">
    <property type="term" value="F:heme binding"/>
    <property type="evidence" value="ECO:0007669"/>
    <property type="project" value="InterPro"/>
</dbReference>
<dbReference type="PANTHER" id="PTHR35889:SF3">
    <property type="entry name" value="F-BOX DOMAIN-CONTAINING PROTEIN"/>
    <property type="match status" value="1"/>
</dbReference>
<dbReference type="SUPFAM" id="SSF46626">
    <property type="entry name" value="Cytochrome c"/>
    <property type="match status" value="2"/>
</dbReference>
<dbReference type="GO" id="GO:0009055">
    <property type="term" value="F:electron transfer activity"/>
    <property type="evidence" value="ECO:0007669"/>
    <property type="project" value="InterPro"/>
</dbReference>
<gene>
    <name evidence="2" type="ORF">C7H85_14215</name>
</gene>
<name>A0A2P7R2T5_9GAMM</name>
<evidence type="ECO:0000313" key="3">
    <source>
        <dbReference type="Proteomes" id="UP000240243"/>
    </source>
</evidence>
<organism evidence="2 3">
    <name type="scientific">Zobellella endophytica</name>
    <dbReference type="NCBI Taxonomy" id="2116700"/>
    <lineage>
        <taxon>Bacteria</taxon>
        <taxon>Pseudomonadati</taxon>
        <taxon>Pseudomonadota</taxon>
        <taxon>Gammaproteobacteria</taxon>
        <taxon>Aeromonadales</taxon>
        <taxon>Aeromonadaceae</taxon>
        <taxon>Zobellella</taxon>
    </lineage>
</organism>
<dbReference type="EMBL" id="PXYG01000006">
    <property type="protein sequence ID" value="PSJ44537.1"/>
    <property type="molecule type" value="Genomic_DNA"/>
</dbReference>
<keyword evidence="3" id="KW-1185">Reference proteome</keyword>
<dbReference type="Pfam" id="PF07635">
    <property type="entry name" value="PSCyt1"/>
    <property type="match status" value="2"/>
</dbReference>
<evidence type="ECO:0000313" key="2">
    <source>
        <dbReference type="EMBL" id="PSJ44537.1"/>
    </source>
</evidence>
<reference evidence="2 3" key="1">
    <citation type="submission" date="2018-03" db="EMBL/GenBank/DDBJ databases">
        <title>The draft genome of Zobellella sp. 59N8.</title>
        <authorList>
            <person name="Liu L."/>
            <person name="Li L."/>
            <person name="Zhang X."/>
            <person name="Liang L."/>
            <person name="Wang T."/>
        </authorList>
    </citation>
    <scope>NUCLEOTIDE SEQUENCE [LARGE SCALE GENOMIC DNA]</scope>
    <source>
        <strain evidence="2 3">59N8</strain>
    </source>
</reference>
<evidence type="ECO:0000259" key="1">
    <source>
        <dbReference type="Pfam" id="PF07635"/>
    </source>
</evidence>
<feature type="domain" description="Cytochrome C Planctomycete-type" evidence="1">
    <location>
        <begin position="30"/>
        <end position="84"/>
    </location>
</feature>
<dbReference type="PANTHER" id="PTHR35889">
    <property type="entry name" value="CYCLOINULO-OLIGOSACCHARIDE FRUCTANOTRANSFERASE-RELATED"/>
    <property type="match status" value="1"/>
</dbReference>
<dbReference type="InterPro" id="IPR036909">
    <property type="entry name" value="Cyt_c-like_dom_sf"/>
</dbReference>
<feature type="domain" description="Cytochrome C Planctomycete-type" evidence="1">
    <location>
        <begin position="142"/>
        <end position="199"/>
    </location>
</feature>
<protein>
    <recommendedName>
        <fullName evidence="1">Cytochrome C Planctomycete-type domain-containing protein</fullName>
    </recommendedName>
</protein>
<sequence length="293" mass="31866">MLGLLAWPLSPRAQPTPSYADLVPLFAERCLMCHSGENAPLGLRLDSYQALLEGSSKGPVVVAGQPEQSELIHRVKGSRQPRMPLTGPPFLSDGEIAALEAWVANGLPEGAPVAVPEVVPERPAAGEAVTYRHVAPLFARYCVKCHTENGLMGPAPEQLRLTSYREVLATGERARVVPGHPRASELLHRIRGQARPRMPYDGPPFLTEEEAQLVEDWIAQGARDAEGRPAGMTAGARIRLHGVLEPGWLLNGVPLRIGADTRIDKSPRPGDYVQVRGRLDGQGGIIVERLRRR</sequence>
<dbReference type="AlphaFoldDB" id="A0A2P7R2T5"/>